<dbReference type="Pfam" id="PF00246">
    <property type="entry name" value="Peptidase_M14"/>
    <property type="match status" value="1"/>
</dbReference>
<dbReference type="GO" id="GO:0004181">
    <property type="term" value="F:metallocarboxypeptidase activity"/>
    <property type="evidence" value="ECO:0007669"/>
    <property type="project" value="InterPro"/>
</dbReference>
<feature type="chain" id="PRO_5031321066" description="Peptidase M14 domain-containing protein" evidence="15">
    <location>
        <begin position="18"/>
        <end position="413"/>
    </location>
</feature>
<reference evidence="17" key="1">
    <citation type="submission" date="2020-11" db="EMBL/GenBank/DDBJ databases">
        <authorList>
            <person name="Tran Van P."/>
        </authorList>
    </citation>
    <scope>NUCLEOTIDE SEQUENCE</scope>
</reference>
<dbReference type="GO" id="GO:0006508">
    <property type="term" value="P:proteolysis"/>
    <property type="evidence" value="ECO:0007669"/>
    <property type="project" value="UniProtKB-KW"/>
</dbReference>
<evidence type="ECO:0000256" key="6">
    <source>
        <dbReference type="ARBA" id="ARBA00022670"/>
    </source>
</evidence>
<dbReference type="PROSITE" id="PS52035">
    <property type="entry name" value="PEPTIDASE_M14"/>
    <property type="match status" value="1"/>
</dbReference>
<dbReference type="SUPFAM" id="SSF53187">
    <property type="entry name" value="Zn-dependent exopeptidases"/>
    <property type="match status" value="1"/>
</dbReference>
<protein>
    <recommendedName>
        <fullName evidence="16">Peptidase M14 domain-containing protein</fullName>
    </recommendedName>
</protein>
<evidence type="ECO:0000256" key="2">
    <source>
        <dbReference type="ARBA" id="ARBA00004613"/>
    </source>
</evidence>
<feature type="signal peptide" evidence="15">
    <location>
        <begin position="1"/>
        <end position="17"/>
    </location>
</feature>
<keyword evidence="4" id="KW-0964">Secreted</keyword>
<proteinExistence type="inferred from homology"/>
<gene>
    <name evidence="17" type="ORF">TTEB3V08_LOCUS5939</name>
</gene>
<comment type="similarity">
    <text evidence="3 14">Belongs to the peptidase M14 family.</text>
</comment>
<dbReference type="InterPro" id="IPR003146">
    <property type="entry name" value="M14A_act_pep"/>
</dbReference>
<feature type="domain" description="Peptidase M14" evidence="16">
    <location>
        <begin position="114"/>
        <end position="408"/>
    </location>
</feature>
<dbReference type="PROSITE" id="PS00132">
    <property type="entry name" value="CARBOXYPEPT_ZN_1"/>
    <property type="match status" value="1"/>
</dbReference>
<feature type="active site" description="Proton donor/acceptor" evidence="14">
    <location>
        <position position="374"/>
    </location>
</feature>
<dbReference type="AlphaFoldDB" id="A0A7R9IGF5"/>
<dbReference type="PRINTS" id="PR00765">
    <property type="entry name" value="CRBOXYPTASEA"/>
</dbReference>
<evidence type="ECO:0000256" key="4">
    <source>
        <dbReference type="ARBA" id="ARBA00022525"/>
    </source>
</evidence>
<keyword evidence="10" id="KW-0862">Zinc</keyword>
<organism evidence="17">
    <name type="scientific">Timema tahoe</name>
    <dbReference type="NCBI Taxonomy" id="61484"/>
    <lineage>
        <taxon>Eukaryota</taxon>
        <taxon>Metazoa</taxon>
        <taxon>Ecdysozoa</taxon>
        <taxon>Arthropoda</taxon>
        <taxon>Hexapoda</taxon>
        <taxon>Insecta</taxon>
        <taxon>Pterygota</taxon>
        <taxon>Neoptera</taxon>
        <taxon>Polyneoptera</taxon>
        <taxon>Phasmatodea</taxon>
        <taxon>Timematodea</taxon>
        <taxon>Timematoidea</taxon>
        <taxon>Timematidae</taxon>
        <taxon>Timema</taxon>
    </lineage>
</organism>
<dbReference type="InterPro" id="IPR057246">
    <property type="entry name" value="CARBOXYPEPT_ZN_1"/>
</dbReference>
<evidence type="ECO:0000313" key="17">
    <source>
        <dbReference type="EMBL" id="CAD7457949.1"/>
    </source>
</evidence>
<dbReference type="FunFam" id="3.40.630.10:FF:000040">
    <property type="entry name" value="zinc carboxypeptidase"/>
    <property type="match status" value="1"/>
</dbReference>
<dbReference type="CDD" id="cd03860">
    <property type="entry name" value="M14_CP_A-B_like"/>
    <property type="match status" value="1"/>
</dbReference>
<evidence type="ECO:0000256" key="9">
    <source>
        <dbReference type="ARBA" id="ARBA00022801"/>
    </source>
</evidence>
<dbReference type="PANTHER" id="PTHR11705:SF140">
    <property type="entry name" value="FI02848P-RELATED"/>
    <property type="match status" value="1"/>
</dbReference>
<dbReference type="GO" id="GO:0005615">
    <property type="term" value="C:extracellular space"/>
    <property type="evidence" value="ECO:0007669"/>
    <property type="project" value="TreeGrafter"/>
</dbReference>
<dbReference type="InterPro" id="IPR000834">
    <property type="entry name" value="Peptidase_M14"/>
</dbReference>
<dbReference type="PANTHER" id="PTHR11705">
    <property type="entry name" value="PROTEASE FAMILY M14 CARBOXYPEPTIDASE A,B"/>
    <property type="match status" value="1"/>
</dbReference>
<evidence type="ECO:0000256" key="10">
    <source>
        <dbReference type="ARBA" id="ARBA00022833"/>
    </source>
</evidence>
<dbReference type="GO" id="GO:0008270">
    <property type="term" value="F:zinc ion binding"/>
    <property type="evidence" value="ECO:0007669"/>
    <property type="project" value="InterPro"/>
</dbReference>
<evidence type="ECO:0000256" key="1">
    <source>
        <dbReference type="ARBA" id="ARBA00001947"/>
    </source>
</evidence>
<keyword evidence="8 15" id="KW-0732">Signal</keyword>
<dbReference type="Gene3D" id="3.40.630.10">
    <property type="entry name" value="Zn peptidases"/>
    <property type="match status" value="1"/>
</dbReference>
<sequence>MIRHGIVLGCFLAWVSASSNFTTYEGHKVYKVFPTGSQAGLLKTFHGIEGYDFWGSYHNVSTGIQELDLMVTPEQQEYFVKFLKEKNIEYSTLVEDLETKKLLNNNMNIQTLIIYLVFNNLQIRTYLLQLVTNYPSLVTVENIGFTYEGRPIVIAKISSGGQGSRPVIAIEAGIHAREWIAPATAVYIINQLVENSENYDLISHVDWHIVPVTNPDGYEFSHTTTRLWRKTRSRPSSSTCIGTDANRNFDYYWMTVGASSNPCSETYGGIHALSEPETSAYHNYILGNKDRIKLYLATHSYGNYILYSWGHTSALPSDWLSLDNLAKSANRAQVSAGGPNYAIGSSSNVLYATSGSSVDWVKAVAGVSYGYTIELPGGGNSGFDLPASQILSTVSTYFNAVRVFGEYIRDNYA</sequence>
<dbReference type="EMBL" id="OE002001">
    <property type="protein sequence ID" value="CAD7457949.1"/>
    <property type="molecule type" value="Genomic_DNA"/>
</dbReference>
<evidence type="ECO:0000256" key="13">
    <source>
        <dbReference type="ARBA" id="ARBA00057299"/>
    </source>
</evidence>
<accession>A0A7R9IGF5</accession>
<keyword evidence="7" id="KW-0479">Metal-binding</keyword>
<evidence type="ECO:0000256" key="5">
    <source>
        <dbReference type="ARBA" id="ARBA00022645"/>
    </source>
</evidence>
<evidence type="ECO:0000256" key="14">
    <source>
        <dbReference type="PROSITE-ProRule" id="PRU01379"/>
    </source>
</evidence>
<keyword evidence="9" id="KW-0378">Hydrolase</keyword>
<evidence type="ECO:0000256" key="11">
    <source>
        <dbReference type="ARBA" id="ARBA00023049"/>
    </source>
</evidence>
<keyword evidence="11" id="KW-0482">Metalloprotease</keyword>
<dbReference type="Pfam" id="PF02244">
    <property type="entry name" value="Propep_M14"/>
    <property type="match status" value="1"/>
</dbReference>
<dbReference type="SMART" id="SM00631">
    <property type="entry name" value="Zn_pept"/>
    <property type="match status" value="1"/>
</dbReference>
<dbReference type="InterPro" id="IPR036990">
    <property type="entry name" value="M14A-like_propep"/>
</dbReference>
<name>A0A7R9IGF5_9NEOP</name>
<evidence type="ECO:0000256" key="3">
    <source>
        <dbReference type="ARBA" id="ARBA00005988"/>
    </source>
</evidence>
<comment type="function">
    <text evidence="13">Involved in the digestion of the blood meal.</text>
</comment>
<keyword evidence="5" id="KW-0121">Carboxypeptidase</keyword>
<comment type="cofactor">
    <cofactor evidence="1">
        <name>Zn(2+)</name>
        <dbReference type="ChEBI" id="CHEBI:29105"/>
    </cofactor>
</comment>
<dbReference type="SUPFAM" id="SSF54897">
    <property type="entry name" value="Protease propeptides/inhibitors"/>
    <property type="match status" value="1"/>
</dbReference>
<evidence type="ECO:0000259" key="16">
    <source>
        <dbReference type="PROSITE" id="PS52035"/>
    </source>
</evidence>
<keyword evidence="6" id="KW-0645">Protease</keyword>
<evidence type="ECO:0000256" key="15">
    <source>
        <dbReference type="SAM" id="SignalP"/>
    </source>
</evidence>
<evidence type="ECO:0000256" key="8">
    <source>
        <dbReference type="ARBA" id="ARBA00022729"/>
    </source>
</evidence>
<dbReference type="Gene3D" id="3.30.70.340">
    <property type="entry name" value="Metallocarboxypeptidase-like"/>
    <property type="match status" value="1"/>
</dbReference>
<evidence type="ECO:0000256" key="7">
    <source>
        <dbReference type="ARBA" id="ARBA00022723"/>
    </source>
</evidence>
<comment type="subcellular location">
    <subcellularLocation>
        <location evidence="2">Secreted</location>
    </subcellularLocation>
</comment>
<keyword evidence="12" id="KW-1015">Disulfide bond</keyword>
<evidence type="ECO:0000256" key="12">
    <source>
        <dbReference type="ARBA" id="ARBA00023157"/>
    </source>
</evidence>